<feature type="transmembrane region" description="Helical" evidence="8">
    <location>
        <begin position="40"/>
        <end position="63"/>
    </location>
</feature>
<evidence type="ECO:0000256" key="7">
    <source>
        <dbReference type="ARBA" id="ARBA00023136"/>
    </source>
</evidence>
<evidence type="ECO:0000256" key="1">
    <source>
        <dbReference type="ARBA" id="ARBA00004651"/>
    </source>
</evidence>
<feature type="transmembrane region" description="Helical" evidence="8">
    <location>
        <begin position="130"/>
        <end position="156"/>
    </location>
</feature>
<accession>A0A0H5SLI5</accession>
<feature type="transmembrane region" description="Helical" evidence="8">
    <location>
        <begin position="12"/>
        <end position="33"/>
    </location>
</feature>
<comment type="similarity">
    <text evidence="2">Belongs to the AzlC family.</text>
</comment>
<comment type="subcellular location">
    <subcellularLocation>
        <location evidence="1">Cell membrane</location>
        <topology evidence="1">Multi-pass membrane protein</topology>
    </subcellularLocation>
</comment>
<feature type="transmembrane region" description="Helical" evidence="8">
    <location>
        <begin position="208"/>
        <end position="226"/>
    </location>
</feature>
<name>A0A0H5SLI5_HERHM</name>
<keyword evidence="5 8" id="KW-0812">Transmembrane</keyword>
<gene>
    <name evidence="9" type="ORF">HHT355_2435</name>
</gene>
<evidence type="ECO:0000256" key="2">
    <source>
        <dbReference type="ARBA" id="ARBA00010735"/>
    </source>
</evidence>
<evidence type="ECO:0000256" key="5">
    <source>
        <dbReference type="ARBA" id="ARBA00022692"/>
    </source>
</evidence>
<evidence type="ECO:0000256" key="3">
    <source>
        <dbReference type="ARBA" id="ARBA00022448"/>
    </source>
</evidence>
<dbReference type="InterPro" id="IPR011606">
    <property type="entry name" value="Brnchd-chn_aa_trnsp_permease"/>
</dbReference>
<feature type="transmembrane region" description="Helical" evidence="8">
    <location>
        <begin position="69"/>
        <end position="91"/>
    </location>
</feature>
<dbReference type="Proteomes" id="UP000236497">
    <property type="component" value="Unassembled WGS sequence"/>
</dbReference>
<evidence type="ECO:0000256" key="8">
    <source>
        <dbReference type="SAM" id="Phobius"/>
    </source>
</evidence>
<evidence type="ECO:0000256" key="4">
    <source>
        <dbReference type="ARBA" id="ARBA00022475"/>
    </source>
</evidence>
<keyword evidence="6 8" id="KW-1133">Transmembrane helix</keyword>
<dbReference type="AlphaFoldDB" id="A0A0H5SLI5"/>
<protein>
    <submittedName>
        <fullName evidence="9">Putative membrane protein</fullName>
    </submittedName>
</protein>
<reference evidence="9 10" key="1">
    <citation type="submission" date="2015-06" db="EMBL/GenBank/DDBJ databases">
        <authorList>
            <person name="Wibberg Daniel"/>
        </authorList>
    </citation>
    <scope>NUCLEOTIDE SEQUENCE [LARGE SCALE GENOMIC DNA]</scope>
    <source>
        <strain evidence="9 10">T3/55T</strain>
    </source>
</reference>
<keyword evidence="3" id="KW-0813">Transport</keyword>
<proteinExistence type="inferred from homology"/>
<organism evidence="9 10">
    <name type="scientific">Herbinix hemicellulosilytica</name>
    <dbReference type="NCBI Taxonomy" id="1564487"/>
    <lineage>
        <taxon>Bacteria</taxon>
        <taxon>Bacillati</taxon>
        <taxon>Bacillota</taxon>
        <taxon>Clostridia</taxon>
        <taxon>Lachnospirales</taxon>
        <taxon>Lachnospiraceae</taxon>
        <taxon>Herbinix</taxon>
    </lineage>
</organism>
<sequence length="232" mass="25994">MKKHIKALRFAFPYTIPVLSGYMVLGAAFGVLMSRQGIPLFWIAFSSIFVYAGSMQFVSVALLSAGFDYPGVFLMTLIINARHLFYGISFLQKYKNKGKLKPYLVLSLTDETFSLLCNIEPPAEVLPKWFYFYISLLNHIYWVLGSLIGGILGSLLKLETNGLEFVLTALFIVIFIDQWKSAKNHLPAVIGILSASACRIIFGSSDFIIPSMAVTLLLLTLLKKPLERRPIK</sequence>
<keyword evidence="4" id="KW-1003">Cell membrane</keyword>
<keyword evidence="7 8" id="KW-0472">Membrane</keyword>
<dbReference type="RefSeq" id="WP_103203696.1">
    <property type="nucleotide sequence ID" value="NZ_CVTD020000026.1"/>
</dbReference>
<keyword evidence="10" id="KW-1185">Reference proteome</keyword>
<dbReference type="PANTHER" id="PTHR34979:SF1">
    <property type="entry name" value="INNER MEMBRANE PROTEIN YGAZ"/>
    <property type="match status" value="1"/>
</dbReference>
<dbReference type="GO" id="GO:0005886">
    <property type="term" value="C:plasma membrane"/>
    <property type="evidence" value="ECO:0007669"/>
    <property type="project" value="UniProtKB-SubCell"/>
</dbReference>
<dbReference type="GO" id="GO:1903785">
    <property type="term" value="P:L-valine transmembrane transport"/>
    <property type="evidence" value="ECO:0007669"/>
    <property type="project" value="TreeGrafter"/>
</dbReference>
<evidence type="ECO:0000256" key="6">
    <source>
        <dbReference type="ARBA" id="ARBA00022989"/>
    </source>
</evidence>
<dbReference type="OrthoDB" id="3181706at2"/>
<dbReference type="Pfam" id="PF03591">
    <property type="entry name" value="AzlC"/>
    <property type="match status" value="1"/>
</dbReference>
<dbReference type="PANTHER" id="PTHR34979">
    <property type="entry name" value="INNER MEMBRANE PROTEIN YGAZ"/>
    <property type="match status" value="1"/>
</dbReference>
<evidence type="ECO:0000313" key="10">
    <source>
        <dbReference type="Proteomes" id="UP000236497"/>
    </source>
</evidence>
<evidence type="ECO:0000313" key="9">
    <source>
        <dbReference type="EMBL" id="CRZ35621.1"/>
    </source>
</evidence>
<dbReference type="EMBL" id="CVTD020000026">
    <property type="protein sequence ID" value="CRZ35621.1"/>
    <property type="molecule type" value="Genomic_DNA"/>
</dbReference>